<reference evidence="1" key="1">
    <citation type="submission" date="2021-05" db="EMBL/GenBank/DDBJ databases">
        <title>Energy efficiency and biological interactions define the core microbiome of deep oligotrophic groundwater.</title>
        <authorList>
            <person name="Mehrshad M."/>
            <person name="Lopez-Fernandez M."/>
            <person name="Bell E."/>
            <person name="Bernier-Latmani R."/>
            <person name="Bertilsson S."/>
            <person name="Dopson M."/>
        </authorList>
    </citation>
    <scope>NUCLEOTIDE SEQUENCE</scope>
    <source>
        <strain evidence="1">Modern_marine.mb.64</strain>
    </source>
</reference>
<comment type="caution">
    <text evidence="1">The sequence shown here is derived from an EMBL/GenBank/DDBJ whole genome shotgun (WGS) entry which is preliminary data.</text>
</comment>
<gene>
    <name evidence="1" type="ORF">KJ970_09285</name>
</gene>
<proteinExistence type="predicted"/>
<evidence type="ECO:0000313" key="2">
    <source>
        <dbReference type="Proteomes" id="UP000777784"/>
    </source>
</evidence>
<name>A0A948RW78_UNCEI</name>
<sequence>MLITLTILVCGAYADEIEISYDDGTPEGYGGAGSETGVAVRFTPPSYPTKIVAVKLYLFELSTDCGGGKVWVVDDDGLNETPGSSLFGPVSLGVIDSTGWLELEIPEESQITISDGEFYICRLDSIDPRDCTSIGLDDSATHADRQWFYGSGIWVPFPEPANFMIRALVVTGSVPVELVSWGSLKASM</sequence>
<accession>A0A948RW78</accession>
<evidence type="ECO:0000313" key="1">
    <source>
        <dbReference type="EMBL" id="MBU2691111.1"/>
    </source>
</evidence>
<organism evidence="1 2">
    <name type="scientific">Eiseniibacteriota bacterium</name>
    <dbReference type="NCBI Taxonomy" id="2212470"/>
    <lineage>
        <taxon>Bacteria</taxon>
        <taxon>Candidatus Eiseniibacteriota</taxon>
    </lineage>
</organism>
<protein>
    <submittedName>
        <fullName evidence="1">Uncharacterized protein</fullName>
    </submittedName>
</protein>
<dbReference type="AlphaFoldDB" id="A0A948RW78"/>
<dbReference type="Proteomes" id="UP000777784">
    <property type="component" value="Unassembled WGS sequence"/>
</dbReference>
<dbReference type="EMBL" id="JAHJDP010000044">
    <property type="protein sequence ID" value="MBU2691111.1"/>
    <property type="molecule type" value="Genomic_DNA"/>
</dbReference>